<proteinExistence type="predicted"/>
<feature type="region of interest" description="Disordered" evidence="1">
    <location>
        <begin position="286"/>
        <end position="320"/>
    </location>
</feature>
<evidence type="ECO:0000313" key="4">
    <source>
        <dbReference type="Proteomes" id="UP000280296"/>
    </source>
</evidence>
<organism evidence="3 4">
    <name type="scientific">Tautonia sociabilis</name>
    <dbReference type="NCBI Taxonomy" id="2080755"/>
    <lineage>
        <taxon>Bacteria</taxon>
        <taxon>Pseudomonadati</taxon>
        <taxon>Planctomycetota</taxon>
        <taxon>Planctomycetia</taxon>
        <taxon>Isosphaerales</taxon>
        <taxon>Isosphaeraceae</taxon>
        <taxon>Tautonia</taxon>
    </lineage>
</organism>
<dbReference type="Gene3D" id="3.40.50.300">
    <property type="entry name" value="P-loop containing nucleotide triphosphate hydrolases"/>
    <property type="match status" value="1"/>
</dbReference>
<dbReference type="PANTHER" id="PTHR13696">
    <property type="entry name" value="P-LOOP CONTAINING NUCLEOSIDE TRIPHOSPHATE HYDROLASE"/>
    <property type="match status" value="1"/>
</dbReference>
<dbReference type="CDD" id="cd02042">
    <property type="entry name" value="ParAB_family"/>
    <property type="match status" value="1"/>
</dbReference>
<feature type="compositionally biased region" description="Gly residues" evidence="1">
    <location>
        <begin position="12"/>
        <end position="23"/>
    </location>
</feature>
<sequence>MAGPGQRLPSGSDGGAGQGSGRSGEGRPMRSVAVTNAKGGVGKSTTAINLASCLADLGRRVLLIDADPSGNAALGLFPSGLPSEGLADLLLEERELPEVIRPSAVEGLDVIPPGDRLGSCSDQMGGSQGLGQGREFRIRRILRRVTDHDVVIVDTSPVQTPLNVAILYAVGEVVIPIDPCVAALAGVKALEDLIREVGALRQEFTDAGPLVLTGVLITRVDRTLVARQIEAEVRAYFGPLAFERSVPTSVRFREAYARGVPLVRYDPYGAGARAYQEAAEAFLARGGHPVGPGRSRSGDRAPIEDDATIEEEGGAPGAAA</sequence>
<dbReference type="SUPFAM" id="SSF52540">
    <property type="entry name" value="P-loop containing nucleoside triphosphate hydrolases"/>
    <property type="match status" value="1"/>
</dbReference>
<dbReference type="PANTHER" id="PTHR13696:SF52">
    <property type="entry name" value="PARA FAMILY PROTEIN CT_582"/>
    <property type="match status" value="1"/>
</dbReference>
<evidence type="ECO:0000256" key="1">
    <source>
        <dbReference type="SAM" id="MobiDB-lite"/>
    </source>
</evidence>
<dbReference type="EMBL" id="RYZH01000044">
    <property type="protein sequence ID" value="RUL84944.1"/>
    <property type="molecule type" value="Genomic_DNA"/>
</dbReference>
<dbReference type="Proteomes" id="UP000280296">
    <property type="component" value="Unassembled WGS sequence"/>
</dbReference>
<feature type="domain" description="AAA" evidence="2">
    <location>
        <begin position="29"/>
        <end position="198"/>
    </location>
</feature>
<evidence type="ECO:0000313" key="3">
    <source>
        <dbReference type="EMBL" id="RUL84944.1"/>
    </source>
</evidence>
<dbReference type="AlphaFoldDB" id="A0A432MFH2"/>
<reference evidence="3 4" key="1">
    <citation type="submission" date="2018-12" db="EMBL/GenBank/DDBJ databases">
        <authorList>
            <person name="Toschakov S.V."/>
        </authorList>
    </citation>
    <scope>NUCLEOTIDE SEQUENCE [LARGE SCALE GENOMIC DNA]</scope>
    <source>
        <strain evidence="3 4">GM2012</strain>
    </source>
</reference>
<reference evidence="3 4" key="2">
    <citation type="submission" date="2019-01" db="EMBL/GenBank/DDBJ databases">
        <title>Tautonia sociabilis, a novel thermotolerant planctomycete of Isosphaeraceae family, isolated from a 4000 m deep subterranean habitat.</title>
        <authorList>
            <person name="Kovaleva O.L."/>
            <person name="Elcheninov A.G."/>
            <person name="Van Heerden E."/>
            <person name="Toshchakov S.V."/>
            <person name="Novikov A."/>
            <person name="Bonch-Osmolovskaya E.A."/>
            <person name="Kublanov I.V."/>
        </authorList>
    </citation>
    <scope>NUCLEOTIDE SEQUENCE [LARGE SCALE GENOMIC DNA]</scope>
    <source>
        <strain evidence="3 4">GM2012</strain>
    </source>
</reference>
<keyword evidence="4" id="KW-1185">Reference proteome</keyword>
<name>A0A432MFH2_9BACT</name>
<dbReference type="InterPro" id="IPR027417">
    <property type="entry name" value="P-loop_NTPase"/>
</dbReference>
<dbReference type="InterPro" id="IPR050678">
    <property type="entry name" value="DNA_Partitioning_ATPase"/>
</dbReference>
<protein>
    <submittedName>
        <fullName evidence="3">ParA family protein</fullName>
    </submittedName>
</protein>
<feature type="region of interest" description="Disordered" evidence="1">
    <location>
        <begin position="1"/>
        <end position="29"/>
    </location>
</feature>
<comment type="caution">
    <text evidence="3">The sequence shown here is derived from an EMBL/GenBank/DDBJ whole genome shotgun (WGS) entry which is preliminary data.</text>
</comment>
<evidence type="ECO:0000259" key="2">
    <source>
        <dbReference type="Pfam" id="PF13614"/>
    </source>
</evidence>
<accession>A0A432MFH2</accession>
<dbReference type="InterPro" id="IPR025669">
    <property type="entry name" value="AAA_dom"/>
</dbReference>
<dbReference type="Pfam" id="PF13614">
    <property type="entry name" value="AAA_31"/>
    <property type="match status" value="1"/>
</dbReference>
<dbReference type="PRINTS" id="PR00091">
    <property type="entry name" value="NITROGNASEII"/>
</dbReference>
<gene>
    <name evidence="3" type="ORF">TsocGM_19580</name>
</gene>
<feature type="compositionally biased region" description="Acidic residues" evidence="1">
    <location>
        <begin position="304"/>
        <end position="313"/>
    </location>
</feature>